<accession>A0ABY2SZJ5</accession>
<reference evidence="1 2" key="1">
    <citation type="submission" date="2019-04" db="EMBL/GenBank/DDBJ databases">
        <title>Lysinibacillus genome sequencing.</title>
        <authorList>
            <person name="Dunlap C."/>
        </authorList>
    </citation>
    <scope>NUCLEOTIDE SEQUENCE [LARGE SCALE GENOMIC DNA]</scope>
    <source>
        <strain evidence="1 2">KCTC 33042</strain>
    </source>
</reference>
<sequence length="249" mass="28896">MEFFVIKFCILCYVGNGRLNLNMKCAIMQPTYLPWLGYFKMMNQVDVFVFLDDIQFSKRSWQQRNKIALNNKEKMLTIPCVTKGLRHQNINQVFVDQSTNWKSQHQKTIEQAYRHYPYFSDLQSILALYNNPTNKLSEFTIAIIKEIAKNAEIMPKFMLSSELKADGSKSAYLLNICNELGATEYISAAGSKEYIEEEGLFEQSNILVSYEQSAPFIYMQYNAKPVIPYLSSIDFIANHGFSKLKEEFL</sequence>
<dbReference type="Proteomes" id="UP000308330">
    <property type="component" value="Unassembled WGS sequence"/>
</dbReference>
<proteinExistence type="predicted"/>
<evidence type="ECO:0000313" key="1">
    <source>
        <dbReference type="EMBL" id="TKI48729.1"/>
    </source>
</evidence>
<dbReference type="Pfam" id="PF08889">
    <property type="entry name" value="WbqC"/>
    <property type="match status" value="1"/>
</dbReference>
<gene>
    <name evidence="1" type="ORF">FC748_14030</name>
</gene>
<name>A0ABY2SZJ5_9BACI</name>
<evidence type="ECO:0000313" key="2">
    <source>
        <dbReference type="Proteomes" id="UP000308330"/>
    </source>
</evidence>
<dbReference type="EMBL" id="SZPT01000002">
    <property type="protein sequence ID" value="TKI48729.1"/>
    <property type="molecule type" value="Genomic_DNA"/>
</dbReference>
<dbReference type="RefSeq" id="WP_108029420.1">
    <property type="nucleotide sequence ID" value="NZ_SZPT01000002.1"/>
</dbReference>
<keyword evidence="2" id="KW-1185">Reference proteome</keyword>
<protein>
    <submittedName>
        <fullName evidence="1">WbqC family protein</fullName>
    </submittedName>
</protein>
<comment type="caution">
    <text evidence="1">The sequence shown here is derived from an EMBL/GenBank/DDBJ whole genome shotgun (WGS) entry which is preliminary data.</text>
</comment>
<dbReference type="InterPro" id="IPR014985">
    <property type="entry name" value="WbqC"/>
</dbReference>
<organism evidence="1 2">
    <name type="scientific">Lysinibacillus tabacifolii</name>
    <dbReference type="NCBI Taxonomy" id="1173107"/>
    <lineage>
        <taxon>Bacteria</taxon>
        <taxon>Bacillati</taxon>
        <taxon>Bacillota</taxon>
        <taxon>Bacilli</taxon>
        <taxon>Bacillales</taxon>
        <taxon>Bacillaceae</taxon>
        <taxon>Lysinibacillus</taxon>
    </lineage>
</organism>